<protein>
    <submittedName>
        <fullName evidence="2">Uncharacterized protein</fullName>
    </submittedName>
</protein>
<gene>
    <name evidence="2" type="ORF">HU200_012197</name>
</gene>
<feature type="chain" id="PRO_5032734688" evidence="1">
    <location>
        <begin position="29"/>
        <end position="199"/>
    </location>
</feature>
<accession>A0A835KM27</accession>
<evidence type="ECO:0000256" key="1">
    <source>
        <dbReference type="SAM" id="SignalP"/>
    </source>
</evidence>
<keyword evidence="3" id="KW-1185">Reference proteome</keyword>
<proteinExistence type="predicted"/>
<evidence type="ECO:0000313" key="2">
    <source>
        <dbReference type="EMBL" id="KAF8751316.1"/>
    </source>
</evidence>
<dbReference type="EMBL" id="JACEFO010000970">
    <property type="protein sequence ID" value="KAF8751316.1"/>
    <property type="molecule type" value="Genomic_DNA"/>
</dbReference>
<dbReference type="Proteomes" id="UP000636709">
    <property type="component" value="Unassembled WGS sequence"/>
</dbReference>
<organism evidence="2 3">
    <name type="scientific">Digitaria exilis</name>
    <dbReference type="NCBI Taxonomy" id="1010633"/>
    <lineage>
        <taxon>Eukaryota</taxon>
        <taxon>Viridiplantae</taxon>
        <taxon>Streptophyta</taxon>
        <taxon>Embryophyta</taxon>
        <taxon>Tracheophyta</taxon>
        <taxon>Spermatophyta</taxon>
        <taxon>Magnoliopsida</taxon>
        <taxon>Liliopsida</taxon>
        <taxon>Poales</taxon>
        <taxon>Poaceae</taxon>
        <taxon>PACMAD clade</taxon>
        <taxon>Panicoideae</taxon>
        <taxon>Panicodae</taxon>
        <taxon>Paniceae</taxon>
        <taxon>Anthephorinae</taxon>
        <taxon>Digitaria</taxon>
    </lineage>
</organism>
<evidence type="ECO:0000313" key="3">
    <source>
        <dbReference type="Proteomes" id="UP000636709"/>
    </source>
</evidence>
<dbReference type="AlphaFoldDB" id="A0A835KM27"/>
<comment type="caution">
    <text evidence="2">The sequence shown here is derived from an EMBL/GenBank/DDBJ whole genome shotgun (WGS) entry which is preliminary data.</text>
</comment>
<keyword evidence="1" id="KW-0732">Signal</keyword>
<dbReference type="OrthoDB" id="10621755at2759"/>
<sequence>MGTFSVRGARPLALILVLALLLHDNAAAASTHRALQADAEVPELLWANATAAAMADELSSSSAANQTTDPVAAAIAKRIAAVGFSYEYARRWLSYRCPRREKDGTLTGITRRCYARGLRSLEEEALLRSRPPPQLSPEDEARRRVVELLSMCTMPVYSWPDAIRNPVIKTRKSPYGWPVPESIRNSVIETHSPYGVPVL</sequence>
<feature type="signal peptide" evidence="1">
    <location>
        <begin position="1"/>
        <end position="28"/>
    </location>
</feature>
<name>A0A835KM27_9POAL</name>
<reference evidence="2" key="1">
    <citation type="submission" date="2020-07" db="EMBL/GenBank/DDBJ databases">
        <title>Genome sequence and genetic diversity analysis of an under-domesticated orphan crop, white fonio (Digitaria exilis).</title>
        <authorList>
            <person name="Bennetzen J.L."/>
            <person name="Chen S."/>
            <person name="Ma X."/>
            <person name="Wang X."/>
            <person name="Yssel A.E.J."/>
            <person name="Chaluvadi S.R."/>
            <person name="Johnson M."/>
            <person name="Gangashetty P."/>
            <person name="Hamidou F."/>
            <person name="Sanogo M.D."/>
            <person name="Zwaenepoel A."/>
            <person name="Wallace J."/>
            <person name="Van De Peer Y."/>
            <person name="Van Deynze A."/>
        </authorList>
    </citation>
    <scope>NUCLEOTIDE SEQUENCE</scope>
    <source>
        <tissue evidence="2">Leaves</tissue>
    </source>
</reference>